<gene>
    <name evidence="1" type="ORF">SAMN04489764_4516</name>
</gene>
<organism evidence="1 2">
    <name type="scientific">Thermostaphylospora chromogena</name>
    <dbReference type="NCBI Taxonomy" id="35622"/>
    <lineage>
        <taxon>Bacteria</taxon>
        <taxon>Bacillati</taxon>
        <taxon>Actinomycetota</taxon>
        <taxon>Actinomycetes</taxon>
        <taxon>Streptosporangiales</taxon>
        <taxon>Thermomonosporaceae</taxon>
        <taxon>Thermostaphylospora</taxon>
    </lineage>
</organism>
<dbReference type="STRING" id="35622.SAMN04489764_4516"/>
<keyword evidence="2" id="KW-1185">Reference proteome</keyword>
<sequence>MRFFRRSRDRQTGTARRSARDADLDSLLALVSDSLGYRSAFAPDGATLTLTGPRTLTVRLTGLRREAGRSAREDWPMLVSEHLAHALAVADEPLDAGDLNQVRPLLRPRICLADELDGARVVGRHLSTDLVEILTLGYGEAVRPVRPEEAACWPIPASRALDLALANAQHDERLRASQRDLGGVPVWRLDGNTVGASAHLRCLERYLPVPESGALVALPAPDTLMVHPVEGIGAVRAIERLRISAQREVEERGDGLSPQVYWWRDGRLSLIRADLVARDGRVHLVVTPPPDFARLLAAMASRPSG</sequence>
<accession>A0A1H1HJS6</accession>
<evidence type="ECO:0000313" key="1">
    <source>
        <dbReference type="EMBL" id="SDR25639.1"/>
    </source>
</evidence>
<dbReference type="RefSeq" id="WP_093261741.1">
    <property type="nucleotide sequence ID" value="NZ_FNKK01000002.1"/>
</dbReference>
<dbReference type="EMBL" id="FNKK01000002">
    <property type="protein sequence ID" value="SDR25639.1"/>
    <property type="molecule type" value="Genomic_DNA"/>
</dbReference>
<reference evidence="1 2" key="1">
    <citation type="submission" date="2016-10" db="EMBL/GenBank/DDBJ databases">
        <authorList>
            <person name="de Groot N.N."/>
        </authorList>
    </citation>
    <scope>NUCLEOTIDE SEQUENCE [LARGE SCALE GENOMIC DNA]</scope>
    <source>
        <strain evidence="1 2">DSM 43794</strain>
    </source>
</reference>
<proteinExistence type="predicted"/>
<dbReference type="OrthoDB" id="3812886at2"/>
<evidence type="ECO:0000313" key="2">
    <source>
        <dbReference type="Proteomes" id="UP000217103"/>
    </source>
</evidence>
<dbReference type="AlphaFoldDB" id="A0A1H1HJS6"/>
<dbReference type="Proteomes" id="UP000217103">
    <property type="component" value="Unassembled WGS sequence"/>
</dbReference>
<protein>
    <submittedName>
        <fullName evidence="1">Uncharacterized protein</fullName>
    </submittedName>
</protein>
<name>A0A1H1HJS6_9ACTN</name>